<dbReference type="AlphaFoldDB" id="A0A0N7F571"/>
<accession>A0A0N7F571</accession>
<gene>
    <name evidence="1" type="ORF">AOZ06_47005</name>
</gene>
<sequence>MVEDFCCVAVGVLAGEFAAGAFADSLAVVFGVLELAEFCRWGEFAVVLVCDACLGQGCL</sequence>
<reference evidence="1 2" key="1">
    <citation type="submission" date="2015-07" db="EMBL/GenBank/DDBJ databases">
        <title>Genome sequencing of Kibdelosporangium phytohabitans.</title>
        <authorList>
            <person name="Qin S."/>
            <person name="Xing K."/>
        </authorList>
    </citation>
    <scope>NUCLEOTIDE SEQUENCE [LARGE SCALE GENOMIC DNA]</scope>
    <source>
        <strain evidence="1 2">KLBMP1111</strain>
    </source>
</reference>
<keyword evidence="2" id="KW-1185">Reference proteome</keyword>
<protein>
    <submittedName>
        <fullName evidence="1">Uncharacterized protein</fullName>
    </submittedName>
</protein>
<evidence type="ECO:0000313" key="2">
    <source>
        <dbReference type="Proteomes" id="UP000063699"/>
    </source>
</evidence>
<dbReference type="Proteomes" id="UP000063699">
    <property type="component" value="Chromosome"/>
</dbReference>
<organism evidence="1 2">
    <name type="scientific">Kibdelosporangium phytohabitans</name>
    <dbReference type="NCBI Taxonomy" id="860235"/>
    <lineage>
        <taxon>Bacteria</taxon>
        <taxon>Bacillati</taxon>
        <taxon>Actinomycetota</taxon>
        <taxon>Actinomycetes</taxon>
        <taxon>Pseudonocardiales</taxon>
        <taxon>Pseudonocardiaceae</taxon>
        <taxon>Kibdelosporangium</taxon>
    </lineage>
</organism>
<dbReference type="KEGG" id="kphy:AOZ06_47005"/>
<evidence type="ECO:0000313" key="1">
    <source>
        <dbReference type="EMBL" id="ALG13415.1"/>
    </source>
</evidence>
<name>A0A0N7F571_9PSEU</name>
<dbReference type="EMBL" id="CP012752">
    <property type="protein sequence ID" value="ALG13415.1"/>
    <property type="molecule type" value="Genomic_DNA"/>
</dbReference>
<proteinExistence type="predicted"/>